<dbReference type="InterPro" id="IPR010987">
    <property type="entry name" value="Glutathione-S-Trfase_C-like"/>
</dbReference>
<dbReference type="EC" id="2.5.1.18" evidence="3"/>
<evidence type="ECO:0000256" key="3">
    <source>
        <dbReference type="RuleBase" id="RU003494"/>
    </source>
</evidence>
<dbReference type="Pfam" id="PF02798">
    <property type="entry name" value="GST_N"/>
    <property type="match status" value="1"/>
</dbReference>
<evidence type="ECO:0000256" key="2">
    <source>
        <dbReference type="ARBA" id="ARBA00022679"/>
    </source>
</evidence>
<dbReference type="Gene3D" id="1.20.1050.10">
    <property type="match status" value="1"/>
</dbReference>
<dbReference type="PROSITE" id="PS50404">
    <property type="entry name" value="GST_NTER"/>
    <property type="match status" value="1"/>
</dbReference>
<dbReference type="PANTHER" id="PTHR11571:SF270">
    <property type="entry name" value="GLUTATHIONE S-TRANSFERASE"/>
    <property type="match status" value="1"/>
</dbReference>
<feature type="domain" description="GST C-terminal" evidence="6">
    <location>
        <begin position="112"/>
        <end position="232"/>
    </location>
</feature>
<evidence type="ECO:0000313" key="9">
    <source>
        <dbReference type="RefSeq" id="XP_012818939.2"/>
    </source>
</evidence>
<name>A0A6I8S817_XENTR</name>
<evidence type="ECO:0000256" key="4">
    <source>
        <dbReference type="SAM" id="MobiDB-lite"/>
    </source>
</evidence>
<dbReference type="InterPro" id="IPR036282">
    <property type="entry name" value="Glutathione-S-Trfase_C_sf"/>
</dbReference>
<dbReference type="InterPro" id="IPR050213">
    <property type="entry name" value="GST_superfamily"/>
</dbReference>
<proteinExistence type="inferred from homology"/>
<keyword evidence="8" id="KW-1185">Reference proteome</keyword>
<dbReference type="PROSITE" id="PS50405">
    <property type="entry name" value="GST_CTER"/>
    <property type="match status" value="1"/>
</dbReference>
<dbReference type="InterPro" id="IPR003080">
    <property type="entry name" value="GST_alpha"/>
</dbReference>
<dbReference type="SFLD" id="SFLDG01205">
    <property type="entry name" value="AMPS.1"/>
    <property type="match status" value="1"/>
</dbReference>
<reference evidence="9" key="3">
    <citation type="submission" date="2025-04" db="UniProtKB">
        <authorList>
            <consortium name="RefSeq"/>
        </authorList>
    </citation>
    <scope>IDENTIFICATION</scope>
    <source>
        <strain evidence="9">Nigerian</strain>
        <tissue evidence="9">Liver and blood</tissue>
    </source>
</reference>
<evidence type="ECO:0000259" key="6">
    <source>
        <dbReference type="PROSITE" id="PS50405"/>
    </source>
</evidence>
<dbReference type="Bgee" id="ENSXETG00000036388">
    <property type="expression patterns" value="Expressed in liver and 14 other cell types or tissues"/>
</dbReference>
<dbReference type="Xenbase" id="XB-GENE-29083011">
    <property type="gene designation" value="LOC100496158"/>
</dbReference>
<organism evidence="7">
    <name type="scientific">Xenopus tropicalis</name>
    <name type="common">Western clawed frog</name>
    <name type="synonym">Silurana tropicalis</name>
    <dbReference type="NCBI Taxonomy" id="8364"/>
    <lineage>
        <taxon>Eukaryota</taxon>
        <taxon>Metazoa</taxon>
        <taxon>Chordata</taxon>
        <taxon>Craniata</taxon>
        <taxon>Vertebrata</taxon>
        <taxon>Euteleostomi</taxon>
        <taxon>Amphibia</taxon>
        <taxon>Batrachia</taxon>
        <taxon>Anura</taxon>
        <taxon>Pipoidea</taxon>
        <taxon>Pipidae</taxon>
        <taxon>Xenopodinae</taxon>
        <taxon>Xenopus</taxon>
        <taxon>Silurana</taxon>
    </lineage>
</organism>
<reference evidence="7" key="1">
    <citation type="journal article" date="2010" name="Science">
        <title>The genome of the Western clawed frog Xenopus tropicalis.</title>
        <authorList>
            <person name="Hellsten U."/>
            <person name="Harland R.M."/>
            <person name="Gilchrist M.J."/>
            <person name="Hendrix D."/>
            <person name="Jurka J."/>
            <person name="Kapitonov V."/>
            <person name="Ovcharenko I."/>
            <person name="Putnam N.H."/>
            <person name="Shu S."/>
            <person name="Taher L."/>
            <person name="Blitz I.L."/>
            <person name="Blumberg B."/>
            <person name="Dichmann D.S."/>
            <person name="Dubchak I."/>
            <person name="Amaya E."/>
            <person name="Detter J.C."/>
            <person name="Fletcher R."/>
            <person name="Gerhard D.S."/>
            <person name="Goodstein D."/>
            <person name="Graves T."/>
            <person name="Grigoriev I.V."/>
            <person name="Grimwood J."/>
            <person name="Kawashima T."/>
            <person name="Lindquist E."/>
            <person name="Lucas S.M."/>
            <person name="Mead P.E."/>
            <person name="Mitros T."/>
            <person name="Ogino H."/>
            <person name="Ohta Y."/>
            <person name="Poliakov A.V."/>
            <person name="Pollet N."/>
            <person name="Robert J."/>
            <person name="Salamov A."/>
            <person name="Sater A.K."/>
            <person name="Schmutz J."/>
            <person name="Terry A."/>
            <person name="Vize P.D."/>
            <person name="Warren W.C."/>
            <person name="Wells D."/>
            <person name="Wills A."/>
            <person name="Wilson R.K."/>
            <person name="Zimmerman L.B."/>
            <person name="Zorn A.M."/>
            <person name="Grainger R."/>
            <person name="Grammer T."/>
            <person name="Khokha M.K."/>
            <person name="Richardson P.M."/>
            <person name="Rokhsar D.S."/>
        </authorList>
    </citation>
    <scope>NUCLEOTIDE SEQUENCE [LARGE SCALE GENOMIC DNA]</scope>
    <source>
        <strain evidence="7">Nigerian</strain>
    </source>
</reference>
<dbReference type="RefSeq" id="XP_012818939.2">
    <property type="nucleotide sequence ID" value="XM_012963485.3"/>
</dbReference>
<dbReference type="PANTHER" id="PTHR11571">
    <property type="entry name" value="GLUTATHIONE S-TRANSFERASE"/>
    <property type="match status" value="1"/>
</dbReference>
<dbReference type="GeneTree" id="ENSGT00940000161750"/>
<comment type="similarity">
    <text evidence="1 3">Belongs to the GST superfamily. Alpha family.</text>
</comment>
<dbReference type="OMA" id="HYLPIFE"/>
<dbReference type="OrthoDB" id="414243at2759"/>
<dbReference type="Pfam" id="PF00043">
    <property type="entry name" value="GST_C"/>
    <property type="match status" value="1"/>
</dbReference>
<dbReference type="AGR" id="Xenbase:XB-GENE-29083011"/>
<protein>
    <recommendedName>
        <fullName evidence="3">Glutathione S-transferase</fullName>
        <ecNumber evidence="3">2.5.1.18</ecNumber>
    </recommendedName>
</protein>
<dbReference type="Ensembl" id="ENSXETT00000077376">
    <property type="protein sequence ID" value="ENSXETP00000092963"/>
    <property type="gene ID" value="ENSXETG00000036388"/>
</dbReference>
<evidence type="ECO:0000313" key="10">
    <source>
        <dbReference type="Xenbase" id="XB-GENE-29083011"/>
    </source>
</evidence>
<dbReference type="InterPro" id="IPR036249">
    <property type="entry name" value="Thioredoxin-like_sf"/>
</dbReference>
<dbReference type="PRINTS" id="PR01266">
    <property type="entry name" value="GSTRNSFRASEA"/>
</dbReference>
<dbReference type="Reactome" id="R-XTR-156590">
    <property type="pathway name" value="Glutathione conjugation"/>
</dbReference>
<dbReference type="FunFam" id="1.20.1050.10:FF:000005">
    <property type="entry name" value="Glutathione S-transferase A1"/>
    <property type="match status" value="1"/>
</dbReference>
<dbReference type="SUPFAM" id="SSF47616">
    <property type="entry name" value="GST C-terminal domain-like"/>
    <property type="match status" value="1"/>
</dbReference>
<evidence type="ECO:0000313" key="7">
    <source>
        <dbReference type="Ensembl" id="ENSXETP00000092963"/>
    </source>
</evidence>
<dbReference type="Proteomes" id="UP000008143">
    <property type="component" value="Chromosome 5"/>
</dbReference>
<dbReference type="GO" id="GO:0006749">
    <property type="term" value="P:glutathione metabolic process"/>
    <property type="evidence" value="ECO:0000318"/>
    <property type="project" value="GO_Central"/>
</dbReference>
<dbReference type="AlphaFoldDB" id="A0A6I8S817"/>
<feature type="region of interest" description="Disordered" evidence="4">
    <location>
        <begin position="1"/>
        <end position="24"/>
    </location>
</feature>
<dbReference type="Reactome" id="R-XTR-189483">
    <property type="pathway name" value="Heme degradation"/>
</dbReference>
<reference evidence="7" key="2">
    <citation type="submission" date="2020-05" db="UniProtKB">
        <authorList>
            <consortium name="Ensembl"/>
        </authorList>
    </citation>
    <scope>IDENTIFICATION</scope>
</reference>
<gene>
    <name evidence="7 9 10" type="primary">LOC100496158</name>
</gene>
<dbReference type="InterPro" id="IPR004046">
    <property type="entry name" value="GST_C"/>
</dbReference>
<dbReference type="Gene3D" id="3.40.30.10">
    <property type="entry name" value="Glutaredoxin"/>
    <property type="match status" value="1"/>
</dbReference>
<evidence type="ECO:0000259" key="5">
    <source>
        <dbReference type="PROSITE" id="PS50404"/>
    </source>
</evidence>
<dbReference type="InterPro" id="IPR004045">
    <property type="entry name" value="Glutathione_S-Trfase_N"/>
</dbReference>
<evidence type="ECO:0000313" key="8">
    <source>
        <dbReference type="Proteomes" id="UP000008143"/>
    </source>
</evidence>
<feature type="domain" description="GST N-terminal" evidence="5">
    <location>
        <begin position="30"/>
        <end position="110"/>
    </location>
</feature>
<accession>A0A6I8S817</accession>
<dbReference type="SFLD" id="SFLDG00363">
    <property type="entry name" value="AMPS_(cytGST):_Alpha-__Mu-__Pi"/>
    <property type="match status" value="1"/>
</dbReference>
<sequence>MGSVVRKPVSQNALKTGNADPQSVTNTMAEKPVLYYFNGRGRMESIRWLLGAAGIEFEEVYLEKREQYEQLIKEGRLMFGQVPLVEMDGMNLTQTHPILSYIAAKYNLYGKDPKERYEIDRYADGTIDLMGLGLAYPFLDDAGKEKQKGLIKERATNKYFPVYETALKDKDYLVGNKFSWADIQLMEAILMVEEFHSDILSCFPQLQAFKERTKKMPTIAKFLLPGSPKKPFPDDKYVATVKAVLKM</sequence>
<dbReference type="SUPFAM" id="SSF52833">
    <property type="entry name" value="Thioredoxin-like"/>
    <property type="match status" value="1"/>
</dbReference>
<feature type="compositionally biased region" description="Polar residues" evidence="4">
    <location>
        <begin position="9"/>
        <end position="24"/>
    </location>
</feature>
<keyword evidence="2 3" id="KW-0808">Transferase</keyword>
<dbReference type="Reactome" id="R-XTR-9748787">
    <property type="pathway name" value="Azathioprine ADME"/>
</dbReference>
<evidence type="ECO:0000256" key="1">
    <source>
        <dbReference type="ARBA" id="ARBA00011055"/>
    </source>
</evidence>
<dbReference type="SFLD" id="SFLDS00019">
    <property type="entry name" value="Glutathione_Transferase_(cytos"/>
    <property type="match status" value="1"/>
</dbReference>
<dbReference type="GO" id="GO:0004364">
    <property type="term" value="F:glutathione transferase activity"/>
    <property type="evidence" value="ECO:0000318"/>
    <property type="project" value="GO_Central"/>
</dbReference>
<dbReference type="GeneID" id="100496158"/>
<comment type="catalytic activity">
    <reaction evidence="3">
        <text>RX + glutathione = an S-substituted glutathione + a halide anion + H(+)</text>
        <dbReference type="Rhea" id="RHEA:16437"/>
        <dbReference type="ChEBI" id="CHEBI:15378"/>
        <dbReference type="ChEBI" id="CHEBI:16042"/>
        <dbReference type="ChEBI" id="CHEBI:17792"/>
        <dbReference type="ChEBI" id="CHEBI:57925"/>
        <dbReference type="ChEBI" id="CHEBI:90779"/>
        <dbReference type="EC" id="2.5.1.18"/>
    </reaction>
</comment>
<dbReference type="InterPro" id="IPR040079">
    <property type="entry name" value="Glutathione_S-Trfase"/>
</dbReference>